<dbReference type="PANTHER" id="PTHR35446:SF2">
    <property type="entry name" value="CARBOXYMUCONOLACTONE DECARBOXYLASE-LIKE DOMAIN-CONTAINING PROTEIN"/>
    <property type="match status" value="1"/>
</dbReference>
<accession>A0A5M3WZC8</accession>
<dbReference type="EMBL" id="BLAE01000054">
    <property type="protein sequence ID" value="GES14140.1"/>
    <property type="molecule type" value="Genomic_DNA"/>
</dbReference>
<proteinExistence type="predicted"/>
<evidence type="ECO:0000313" key="2">
    <source>
        <dbReference type="Proteomes" id="UP000331127"/>
    </source>
</evidence>
<sequence>MMSTIGFLGMPEVDDDARRIFEEDVEELGYVMNVSRLWAYQPRTVMSLFGLLREASSPHGLDARQRSILVVACASAFGDSYCSLSWGVRLAAAADEAIASGVLLGTDAGLSDQERAMARWARKLARDPNQTTEADVQELRDAGLSDDKIFAMTAFVALRLAFSTVNDALGVPPDSEYRTYAPAAVLNAVTYGRPFLDDIAS</sequence>
<dbReference type="InterPro" id="IPR029032">
    <property type="entry name" value="AhpD-like"/>
</dbReference>
<name>A0A5M3WZC8_9ACTN</name>
<keyword evidence="2" id="KW-1185">Reference proteome</keyword>
<protein>
    <recommendedName>
        <fullName evidence="3">Carboxymuconolactone decarboxylase-like domain-containing protein</fullName>
    </recommendedName>
</protein>
<dbReference type="RefSeq" id="WP_246268987.1">
    <property type="nucleotide sequence ID" value="NZ_BAAAHL010000062.1"/>
</dbReference>
<dbReference type="AlphaFoldDB" id="A0A5M3WZC8"/>
<evidence type="ECO:0008006" key="3">
    <source>
        <dbReference type="Google" id="ProtNLM"/>
    </source>
</evidence>
<evidence type="ECO:0000313" key="1">
    <source>
        <dbReference type="EMBL" id="GES14140.1"/>
    </source>
</evidence>
<gene>
    <name evidence="1" type="ORF">Amac_077370</name>
</gene>
<dbReference type="SUPFAM" id="SSF69118">
    <property type="entry name" value="AhpD-like"/>
    <property type="match status" value="1"/>
</dbReference>
<reference evidence="1 2" key="1">
    <citation type="submission" date="2019-10" db="EMBL/GenBank/DDBJ databases">
        <title>Whole genome shotgun sequence of Acrocarpospora macrocephala NBRC 16266.</title>
        <authorList>
            <person name="Ichikawa N."/>
            <person name="Kimura A."/>
            <person name="Kitahashi Y."/>
            <person name="Komaki H."/>
            <person name="Oguchi A."/>
        </authorList>
    </citation>
    <scope>NUCLEOTIDE SEQUENCE [LARGE SCALE GENOMIC DNA]</scope>
    <source>
        <strain evidence="1 2">NBRC 16266</strain>
    </source>
</reference>
<dbReference type="Gene3D" id="1.20.1290.10">
    <property type="entry name" value="AhpD-like"/>
    <property type="match status" value="1"/>
</dbReference>
<dbReference type="Proteomes" id="UP000331127">
    <property type="component" value="Unassembled WGS sequence"/>
</dbReference>
<dbReference type="PANTHER" id="PTHR35446">
    <property type="entry name" value="SI:CH211-175M2.5"/>
    <property type="match status" value="1"/>
</dbReference>
<organism evidence="1 2">
    <name type="scientific">Acrocarpospora macrocephala</name>
    <dbReference type="NCBI Taxonomy" id="150177"/>
    <lineage>
        <taxon>Bacteria</taxon>
        <taxon>Bacillati</taxon>
        <taxon>Actinomycetota</taxon>
        <taxon>Actinomycetes</taxon>
        <taxon>Streptosporangiales</taxon>
        <taxon>Streptosporangiaceae</taxon>
        <taxon>Acrocarpospora</taxon>
    </lineage>
</organism>
<comment type="caution">
    <text evidence="1">The sequence shown here is derived from an EMBL/GenBank/DDBJ whole genome shotgun (WGS) entry which is preliminary data.</text>
</comment>